<dbReference type="InterPro" id="IPR004410">
    <property type="entry name" value="Malonyl_CoA-ACP_transAc_FabD"/>
</dbReference>
<dbReference type="NCBIfam" id="TIGR00128">
    <property type="entry name" value="fabD"/>
    <property type="match status" value="1"/>
</dbReference>
<comment type="similarity">
    <text evidence="4">Belongs to the fabD family.</text>
</comment>
<dbReference type="EMBL" id="DVHA01000193">
    <property type="protein sequence ID" value="HIR61126.1"/>
    <property type="molecule type" value="Genomic_DNA"/>
</dbReference>
<evidence type="ECO:0000256" key="4">
    <source>
        <dbReference type="PIRNR" id="PIRNR000446"/>
    </source>
</evidence>
<dbReference type="SUPFAM" id="SSF55048">
    <property type="entry name" value="Probable ACP-binding domain of malonyl-CoA ACP transacylase"/>
    <property type="match status" value="1"/>
</dbReference>
<accession>A0A9D1DYE3</accession>
<dbReference type="AlphaFoldDB" id="A0A9D1DYE3"/>
<dbReference type="InterPro" id="IPR016035">
    <property type="entry name" value="Acyl_Trfase/lysoPLipase"/>
</dbReference>
<dbReference type="Gene3D" id="3.30.70.250">
    <property type="entry name" value="Malonyl-CoA ACP transacylase, ACP-binding"/>
    <property type="match status" value="1"/>
</dbReference>
<dbReference type="PANTHER" id="PTHR42681:SF1">
    <property type="entry name" value="MALONYL-COA-ACYL CARRIER PROTEIN TRANSACYLASE, MITOCHONDRIAL"/>
    <property type="match status" value="1"/>
</dbReference>
<reference evidence="7" key="2">
    <citation type="journal article" date="2021" name="PeerJ">
        <title>Extensive microbial diversity within the chicken gut microbiome revealed by metagenomics and culture.</title>
        <authorList>
            <person name="Gilroy R."/>
            <person name="Ravi A."/>
            <person name="Getino M."/>
            <person name="Pursley I."/>
            <person name="Horton D.L."/>
            <person name="Alikhan N.F."/>
            <person name="Baker D."/>
            <person name="Gharbi K."/>
            <person name="Hall N."/>
            <person name="Watson M."/>
            <person name="Adriaenssens E.M."/>
            <person name="Foster-Nyarko E."/>
            <person name="Jarju S."/>
            <person name="Secka A."/>
            <person name="Antonio M."/>
            <person name="Oren A."/>
            <person name="Chaudhuri R.R."/>
            <person name="La Ragione R."/>
            <person name="Hildebrand F."/>
            <person name="Pallen M.J."/>
        </authorList>
    </citation>
    <scope>NUCLEOTIDE SEQUENCE</scope>
    <source>
        <strain evidence="7">CHK189-12415</strain>
    </source>
</reference>
<dbReference type="Pfam" id="PF00698">
    <property type="entry name" value="Acyl_transf_1"/>
    <property type="match status" value="1"/>
</dbReference>
<dbReference type="InterPro" id="IPR016036">
    <property type="entry name" value="Malonyl_transacylase_ACP-bd"/>
</dbReference>
<dbReference type="SUPFAM" id="SSF52151">
    <property type="entry name" value="FabD/lysophospholipase-like"/>
    <property type="match status" value="1"/>
</dbReference>
<dbReference type="GO" id="GO:0005829">
    <property type="term" value="C:cytosol"/>
    <property type="evidence" value="ECO:0007669"/>
    <property type="project" value="TreeGrafter"/>
</dbReference>
<evidence type="ECO:0000256" key="1">
    <source>
        <dbReference type="ARBA" id="ARBA00022679"/>
    </source>
</evidence>
<dbReference type="EC" id="2.3.1.39" evidence="4"/>
<evidence type="ECO:0000256" key="3">
    <source>
        <dbReference type="ARBA" id="ARBA00048462"/>
    </source>
</evidence>
<dbReference type="GO" id="GO:0006633">
    <property type="term" value="P:fatty acid biosynthetic process"/>
    <property type="evidence" value="ECO:0007669"/>
    <property type="project" value="TreeGrafter"/>
</dbReference>
<dbReference type="InterPro" id="IPR001227">
    <property type="entry name" value="Ac_transferase_dom_sf"/>
</dbReference>
<dbReference type="InterPro" id="IPR024925">
    <property type="entry name" value="Malonyl_CoA-ACP_transAc"/>
</dbReference>
<dbReference type="GO" id="GO:0004314">
    <property type="term" value="F:[acyl-carrier-protein] S-malonyltransferase activity"/>
    <property type="evidence" value="ECO:0007669"/>
    <property type="project" value="UniProtKB-EC"/>
</dbReference>
<evidence type="ECO:0000256" key="5">
    <source>
        <dbReference type="PIRSR" id="PIRSR000446-1"/>
    </source>
</evidence>
<feature type="domain" description="Malonyl-CoA:ACP transacylase (MAT)" evidence="6">
    <location>
        <begin position="6"/>
        <end position="296"/>
    </location>
</feature>
<sequence length="303" mass="31720">MKTAFLFAGQGSQAPGMAAELVEASPAAKRVFDCASDILHFDLLSACLHGTAEELAATTVAQPAIMATSLAALQCVREKGVEASGVAGHSLGEYAAMVASGMLSMEDGFKLIAHRASAMGKVAEKGAGSMAAIMGLPAEEIAAVCEEVDGYVLPVNYNSTAQTVIAGDADAVAAACRKFTEMGKKAVPLKVAAAFHSALMQPAADEFYEAAKGFSFNPPALDFYSNLTGGMLADFSDMPRYLARHIVSPVRFTDELHAMQAAGYDRFIELGPGKTLTGLVKRTLKDVTAQNVENAKTLEKVSE</sequence>
<feature type="active site" evidence="5">
    <location>
        <position position="196"/>
    </location>
</feature>
<evidence type="ECO:0000313" key="8">
    <source>
        <dbReference type="Proteomes" id="UP000824241"/>
    </source>
</evidence>
<name>A0A9D1DYE3_9FIRM</name>
<evidence type="ECO:0000259" key="6">
    <source>
        <dbReference type="SMART" id="SM00827"/>
    </source>
</evidence>
<comment type="caution">
    <text evidence="7">The sequence shown here is derived from an EMBL/GenBank/DDBJ whole genome shotgun (WGS) entry which is preliminary data.</text>
</comment>
<dbReference type="Proteomes" id="UP000824241">
    <property type="component" value="Unassembled WGS sequence"/>
</dbReference>
<keyword evidence="2 4" id="KW-0012">Acyltransferase</keyword>
<dbReference type="PIRSF" id="PIRSF000446">
    <property type="entry name" value="Mct"/>
    <property type="match status" value="1"/>
</dbReference>
<gene>
    <name evidence="7" type="primary">fabD</name>
    <name evidence="7" type="ORF">IAB37_06095</name>
</gene>
<dbReference type="PANTHER" id="PTHR42681">
    <property type="entry name" value="MALONYL-COA-ACYL CARRIER PROTEIN TRANSACYLASE, MITOCHONDRIAL"/>
    <property type="match status" value="1"/>
</dbReference>
<dbReference type="InterPro" id="IPR014043">
    <property type="entry name" value="Acyl_transferase_dom"/>
</dbReference>
<organism evidence="7 8">
    <name type="scientific">Candidatus Faecivivens stercoravium</name>
    <dbReference type="NCBI Taxonomy" id="2840803"/>
    <lineage>
        <taxon>Bacteria</taxon>
        <taxon>Bacillati</taxon>
        <taxon>Bacillota</taxon>
        <taxon>Clostridia</taxon>
        <taxon>Eubacteriales</taxon>
        <taxon>Oscillospiraceae</taxon>
        <taxon>Oscillospiraceae incertae sedis</taxon>
        <taxon>Candidatus Faecivivens</taxon>
    </lineage>
</organism>
<dbReference type="Gene3D" id="3.40.366.10">
    <property type="entry name" value="Malonyl-Coenzyme A Acyl Carrier Protein, domain 2"/>
    <property type="match status" value="1"/>
</dbReference>
<comment type="catalytic activity">
    <reaction evidence="3 4">
        <text>holo-[ACP] + malonyl-CoA = malonyl-[ACP] + CoA</text>
        <dbReference type="Rhea" id="RHEA:41792"/>
        <dbReference type="Rhea" id="RHEA-COMP:9623"/>
        <dbReference type="Rhea" id="RHEA-COMP:9685"/>
        <dbReference type="ChEBI" id="CHEBI:57287"/>
        <dbReference type="ChEBI" id="CHEBI:57384"/>
        <dbReference type="ChEBI" id="CHEBI:64479"/>
        <dbReference type="ChEBI" id="CHEBI:78449"/>
        <dbReference type="EC" id="2.3.1.39"/>
    </reaction>
</comment>
<dbReference type="InterPro" id="IPR050858">
    <property type="entry name" value="Mal-CoA-ACP_Trans/PKS_FabD"/>
</dbReference>
<feature type="active site" evidence="5">
    <location>
        <position position="90"/>
    </location>
</feature>
<reference evidence="7" key="1">
    <citation type="submission" date="2020-10" db="EMBL/GenBank/DDBJ databases">
        <authorList>
            <person name="Gilroy R."/>
        </authorList>
    </citation>
    <scope>NUCLEOTIDE SEQUENCE</scope>
    <source>
        <strain evidence="7">CHK189-12415</strain>
    </source>
</reference>
<keyword evidence="1 4" id="KW-0808">Transferase</keyword>
<proteinExistence type="inferred from homology"/>
<evidence type="ECO:0000256" key="2">
    <source>
        <dbReference type="ARBA" id="ARBA00023315"/>
    </source>
</evidence>
<protein>
    <recommendedName>
        <fullName evidence="4">Malonyl CoA-acyl carrier protein transacylase</fullName>
        <ecNumber evidence="4">2.3.1.39</ecNumber>
    </recommendedName>
</protein>
<dbReference type="FunFam" id="3.30.70.250:FF:000001">
    <property type="entry name" value="Malonyl CoA-acyl carrier protein transacylase"/>
    <property type="match status" value="1"/>
</dbReference>
<dbReference type="SMART" id="SM00827">
    <property type="entry name" value="PKS_AT"/>
    <property type="match status" value="1"/>
</dbReference>
<evidence type="ECO:0000313" key="7">
    <source>
        <dbReference type="EMBL" id="HIR61126.1"/>
    </source>
</evidence>